<evidence type="ECO:0000313" key="3">
    <source>
        <dbReference type="Proteomes" id="UP001501444"/>
    </source>
</evidence>
<evidence type="ECO:0000313" key="2">
    <source>
        <dbReference type="EMBL" id="GAA2386199.1"/>
    </source>
</evidence>
<proteinExistence type="predicted"/>
<protein>
    <recommendedName>
        <fullName evidence="4">Serine hydrolase</fullName>
    </recommendedName>
</protein>
<organism evidence="2 3">
    <name type="scientific">Dactylosporangium salmoneum</name>
    <dbReference type="NCBI Taxonomy" id="53361"/>
    <lineage>
        <taxon>Bacteria</taxon>
        <taxon>Bacillati</taxon>
        <taxon>Actinomycetota</taxon>
        <taxon>Actinomycetes</taxon>
        <taxon>Micromonosporales</taxon>
        <taxon>Micromonosporaceae</taxon>
        <taxon>Dactylosporangium</taxon>
    </lineage>
</organism>
<dbReference type="RefSeq" id="WP_344619450.1">
    <property type="nucleotide sequence ID" value="NZ_BAAARV010000100.1"/>
</dbReference>
<dbReference type="InterPro" id="IPR012338">
    <property type="entry name" value="Beta-lactam/transpept-like"/>
</dbReference>
<sequence>MRKRVGLSAFVLLVAALLVGVPFVWGSDILDTTSDAAAPAEGVSESPEESEAPTRKAAPAAPTAPALPLALLHPAPVAVNATGFWSWTVLDRRTGVSAGSANANVAQRTASMIKAWLAADYLRRTPSPSKSNLSQLTQMIRNSDNAAASYFWGLDGKSASISRLVQMCGLSDSKAYIDWASTLVSARDAALMGACIGDGRAAGPKWTDWLLNEMRNVAKDQKFGITPALPAADQASTAVKNGWIARSDGKWHVNCMAIGTDWVLSVLTVYPASKGQAYGENICASVTKQLQA</sequence>
<gene>
    <name evidence="2" type="ORF">GCM10010170_096480</name>
</gene>
<comment type="caution">
    <text evidence="2">The sequence shown here is derived from an EMBL/GenBank/DDBJ whole genome shotgun (WGS) entry which is preliminary data.</text>
</comment>
<dbReference type="Gene3D" id="3.40.710.10">
    <property type="entry name" value="DD-peptidase/beta-lactamase superfamily"/>
    <property type="match status" value="1"/>
</dbReference>
<dbReference type="EMBL" id="BAAARV010000100">
    <property type="protein sequence ID" value="GAA2386199.1"/>
    <property type="molecule type" value="Genomic_DNA"/>
</dbReference>
<reference evidence="2 3" key="1">
    <citation type="journal article" date="2019" name="Int. J. Syst. Evol. Microbiol.">
        <title>The Global Catalogue of Microorganisms (GCM) 10K type strain sequencing project: providing services to taxonomists for standard genome sequencing and annotation.</title>
        <authorList>
            <consortium name="The Broad Institute Genomics Platform"/>
            <consortium name="The Broad Institute Genome Sequencing Center for Infectious Disease"/>
            <person name="Wu L."/>
            <person name="Ma J."/>
        </authorList>
    </citation>
    <scope>NUCLEOTIDE SEQUENCE [LARGE SCALE GENOMIC DNA]</scope>
    <source>
        <strain evidence="2 3">JCM 3272</strain>
    </source>
</reference>
<keyword evidence="3" id="KW-1185">Reference proteome</keyword>
<dbReference type="PANTHER" id="PTHR35333">
    <property type="entry name" value="BETA-LACTAMASE"/>
    <property type="match status" value="1"/>
</dbReference>
<accession>A0ABN3HR44</accession>
<name>A0ABN3HR44_9ACTN</name>
<dbReference type="Proteomes" id="UP001501444">
    <property type="component" value="Unassembled WGS sequence"/>
</dbReference>
<dbReference type="SUPFAM" id="SSF56601">
    <property type="entry name" value="beta-lactamase/transpeptidase-like"/>
    <property type="match status" value="1"/>
</dbReference>
<evidence type="ECO:0008006" key="4">
    <source>
        <dbReference type="Google" id="ProtNLM"/>
    </source>
</evidence>
<evidence type="ECO:0000256" key="1">
    <source>
        <dbReference type="SAM" id="MobiDB-lite"/>
    </source>
</evidence>
<dbReference type="PANTHER" id="PTHR35333:SF3">
    <property type="entry name" value="BETA-LACTAMASE-TYPE TRANSPEPTIDASE FOLD CONTAINING PROTEIN"/>
    <property type="match status" value="1"/>
</dbReference>
<dbReference type="InterPro" id="IPR000871">
    <property type="entry name" value="Beta-lactam_class-A"/>
</dbReference>
<feature type="region of interest" description="Disordered" evidence="1">
    <location>
        <begin position="36"/>
        <end position="59"/>
    </location>
</feature>